<evidence type="ECO:0000313" key="3">
    <source>
        <dbReference type="Proteomes" id="UP000245829"/>
    </source>
</evidence>
<dbReference type="PROSITE" id="PS51352">
    <property type="entry name" value="THIOREDOXIN_2"/>
    <property type="match status" value="1"/>
</dbReference>
<sequence length="228" mass="25775">MEKIQQSTMSAVIGEKVPNFGVSEWVQGAPTNFDQEKDHIVILEVFQVNCPGCFMHALPEAIEIYNKYKDEGVRVLGLATAFEDFDKNTLDNLKMLAETGEVIGETKNALSMYGQLKDGKLSYKIPFPLGMDNLTKTSGEISQEKIMQFIYPQIPDFDSQSEDYKKQIIQRVKDYMKSKEYSAETFEKFALQGTPSTIIVDRKGILRNVSFGQTGHIEPLIQKLLAED</sequence>
<dbReference type="Proteomes" id="UP000245829">
    <property type="component" value="Unassembled WGS sequence"/>
</dbReference>
<name>A0A2S2KR41_9ARCH</name>
<dbReference type="Gene3D" id="3.40.30.10">
    <property type="entry name" value="Glutaredoxin"/>
    <property type="match status" value="1"/>
</dbReference>
<comment type="caution">
    <text evidence="2">The sequence shown here is derived from an EMBL/GenBank/DDBJ whole genome shotgun (WGS) entry which is preliminary data.</text>
</comment>
<evidence type="ECO:0000313" key="2">
    <source>
        <dbReference type="EMBL" id="GBH34119.1"/>
    </source>
</evidence>
<dbReference type="PANTHER" id="PTHR42852:SF13">
    <property type="entry name" value="PROTEIN DIPZ"/>
    <property type="match status" value="1"/>
</dbReference>
<reference evidence="2 3" key="1">
    <citation type="submission" date="2018-05" db="EMBL/GenBank/DDBJ databases">
        <title>genome sequencing of Nitrosopumilus sp. NM25.</title>
        <authorList>
            <person name="Mori K."/>
            <person name="Nakagawa T."/>
        </authorList>
    </citation>
    <scope>NUCLEOTIDE SEQUENCE [LARGE SCALE GENOMIC DNA]</scope>
    <source>
        <strain evidence="2 3">NM25</strain>
    </source>
</reference>
<gene>
    <name evidence="2" type="ORF">NZNM25_09100</name>
</gene>
<proteinExistence type="predicted"/>
<dbReference type="SUPFAM" id="SSF52833">
    <property type="entry name" value="Thioredoxin-like"/>
    <property type="match status" value="1"/>
</dbReference>
<dbReference type="AlphaFoldDB" id="A0A2S2KR41"/>
<protein>
    <recommendedName>
        <fullName evidence="1">Thioredoxin domain-containing protein</fullName>
    </recommendedName>
</protein>
<dbReference type="PANTHER" id="PTHR42852">
    <property type="entry name" value="THIOL:DISULFIDE INTERCHANGE PROTEIN DSBE"/>
    <property type="match status" value="1"/>
</dbReference>
<organism evidence="2 3">
    <name type="scientific">Nitrosopumilus zosterae</name>
    <dbReference type="NCBI Taxonomy" id="718286"/>
    <lineage>
        <taxon>Archaea</taxon>
        <taxon>Nitrososphaerota</taxon>
        <taxon>Nitrososphaeria</taxon>
        <taxon>Nitrosopumilales</taxon>
        <taxon>Nitrosopumilaceae</taxon>
        <taxon>Nitrosopumilus</taxon>
    </lineage>
</organism>
<accession>A0A2S2KR41</accession>
<dbReference type="InterPro" id="IPR036249">
    <property type="entry name" value="Thioredoxin-like_sf"/>
</dbReference>
<dbReference type="EMBL" id="BGKI01000004">
    <property type="protein sequence ID" value="GBH34119.1"/>
    <property type="molecule type" value="Genomic_DNA"/>
</dbReference>
<dbReference type="InterPro" id="IPR050553">
    <property type="entry name" value="Thioredoxin_ResA/DsbE_sf"/>
</dbReference>
<feature type="domain" description="Thioredoxin" evidence="1">
    <location>
        <begin position="11"/>
        <end position="143"/>
    </location>
</feature>
<evidence type="ECO:0000259" key="1">
    <source>
        <dbReference type="PROSITE" id="PS51352"/>
    </source>
</evidence>
<dbReference type="InterPro" id="IPR013766">
    <property type="entry name" value="Thioredoxin_domain"/>
</dbReference>
<keyword evidence="3" id="KW-1185">Reference proteome</keyword>